<dbReference type="OrthoDB" id="515868at2"/>
<sequence>MGNDNLIFADIEMAIANGKIRRKFTRDPRGTRYEIVCPAKDGREIAVICRIKSTGKLLLITTYAL</sequence>
<dbReference type="EMBL" id="CP049055">
    <property type="protein sequence ID" value="QII14188.1"/>
    <property type="molecule type" value="Genomic_DNA"/>
</dbReference>
<dbReference type="EMBL" id="LT934425">
    <property type="protein sequence ID" value="SOH04757.1"/>
    <property type="molecule type" value="Genomic_DNA"/>
</dbReference>
<dbReference type="KEGG" id="kst:KSMBR1_2262"/>
<dbReference type="AlphaFoldDB" id="Q1PVS3"/>
<evidence type="ECO:0000313" key="5">
    <source>
        <dbReference type="Proteomes" id="UP000501926"/>
    </source>
</evidence>
<name>Q1PVS3_KUEST</name>
<proteinExistence type="predicted"/>
<reference evidence="4" key="4">
    <citation type="submission" date="2017-10" db="EMBL/GenBank/DDBJ databases">
        <authorList>
            <person name="Frank J."/>
        </authorList>
    </citation>
    <scope>NUCLEOTIDE SEQUENCE [LARGE SCALE GENOMIC DNA]</scope>
</reference>
<reference evidence="3" key="3">
    <citation type="submission" date="2017-10" db="EMBL/GenBank/DDBJ databases">
        <authorList>
            <person name="Banno H."/>
            <person name="Chua N.-H."/>
        </authorList>
    </citation>
    <scope>NUCLEOTIDE SEQUENCE [LARGE SCALE GENOMIC DNA]</scope>
    <source>
        <strain evidence="3">Kuenenia_mbr1_ru-nijmegen</strain>
    </source>
</reference>
<gene>
    <name evidence="2" type="ORF">KsCSTR_48110</name>
    <name evidence="3" type="ORF">KSMBR1_2262</name>
    <name evidence="1" type="ORF">kustc0585</name>
</gene>
<dbReference type="Proteomes" id="UP000221734">
    <property type="component" value="Chromosome Kuenenia_stuttgartiensis_MBR1"/>
</dbReference>
<evidence type="ECO:0000313" key="1">
    <source>
        <dbReference type="EMBL" id="CAJ71330.1"/>
    </source>
</evidence>
<keyword evidence="4" id="KW-1185">Reference proteome</keyword>
<organism evidence="1">
    <name type="scientific">Kuenenia stuttgartiensis</name>
    <dbReference type="NCBI Taxonomy" id="174633"/>
    <lineage>
        <taxon>Bacteria</taxon>
        <taxon>Pseudomonadati</taxon>
        <taxon>Planctomycetota</taxon>
        <taxon>Candidatus Brocadiia</taxon>
        <taxon>Candidatus Brocadiales</taxon>
        <taxon>Candidatus Brocadiaceae</taxon>
        <taxon>Candidatus Kuenenia</taxon>
    </lineage>
</organism>
<evidence type="ECO:0000313" key="2">
    <source>
        <dbReference type="EMBL" id="QII14188.1"/>
    </source>
</evidence>
<dbReference type="Proteomes" id="UP000501926">
    <property type="component" value="Chromosome"/>
</dbReference>
<reference evidence="1" key="1">
    <citation type="journal article" date="2006" name="Nature">
        <title>Deciphering the evolution and metabolism of an anammox bacterium from a community genome.</title>
        <authorList>
            <person name="Strous M."/>
            <person name="Pelletier E."/>
            <person name="Mangenot S."/>
            <person name="Rattei T."/>
            <person name="Lehner A."/>
            <person name="Taylor M.W."/>
            <person name="Horn M."/>
            <person name="Daims H."/>
            <person name="Bartol-Mavel D."/>
            <person name="Wincker P."/>
            <person name="Barbe V."/>
            <person name="Fonknechten N."/>
            <person name="Vallenet D."/>
            <person name="Segurens B."/>
            <person name="Schenowitz-Truong C."/>
            <person name="Medigue C."/>
            <person name="Collingro A."/>
            <person name="Snel B."/>
            <person name="Dutilh B.E."/>
            <person name="OpDenCamp H.J.M."/>
            <person name="vanDerDrift C."/>
            <person name="Cirpus I."/>
            <person name="vanDePas-Schoonen K.T."/>
            <person name="Harhangi H.R."/>
            <person name="vanNiftrik L."/>
            <person name="Schmid M."/>
            <person name="Keltjens J."/>
            <person name="vanDeVossenberg J."/>
            <person name="Kartal B."/>
            <person name="Meier H."/>
            <person name="Frishman D."/>
            <person name="Huynen M.A."/>
            <person name="Mewes H."/>
            <person name="Weissenbach J."/>
            <person name="Jetten M.S.M."/>
            <person name="Wagner M."/>
            <person name="LePaslier D."/>
        </authorList>
    </citation>
    <scope>NUCLEOTIDE SEQUENCE</scope>
</reference>
<reference evidence="2 5" key="5">
    <citation type="submission" date="2020-02" db="EMBL/GenBank/DDBJ databases">
        <title>Newly sequenced genome of strain CSTR1 showed variability in Candidatus Kuenenia stuttgartiensis genomes.</title>
        <authorList>
            <person name="Ding C."/>
            <person name="Adrian L."/>
        </authorList>
    </citation>
    <scope>NUCLEOTIDE SEQUENCE [LARGE SCALE GENOMIC DNA]</scope>
    <source>
        <strain evidence="2 5">CSTR1</strain>
    </source>
</reference>
<dbReference type="InterPro" id="IPR025354">
    <property type="entry name" value="DUF4258"/>
</dbReference>
<evidence type="ECO:0000313" key="4">
    <source>
        <dbReference type="Proteomes" id="UP000221734"/>
    </source>
</evidence>
<reference evidence="1" key="2">
    <citation type="submission" date="2006-01" db="EMBL/GenBank/DDBJ databases">
        <authorList>
            <person name="Genoscope"/>
        </authorList>
    </citation>
    <scope>NUCLEOTIDE SEQUENCE</scope>
</reference>
<protein>
    <recommendedName>
        <fullName evidence="6">DUF4258 domain-containing protein</fullName>
    </recommendedName>
</protein>
<accession>Q1PVS3</accession>
<evidence type="ECO:0000313" key="3">
    <source>
        <dbReference type="EMBL" id="SOH04757.1"/>
    </source>
</evidence>
<evidence type="ECO:0008006" key="6">
    <source>
        <dbReference type="Google" id="ProtNLM"/>
    </source>
</evidence>
<dbReference type="EMBL" id="CT573073">
    <property type="protein sequence ID" value="CAJ71330.1"/>
    <property type="molecule type" value="Genomic_DNA"/>
</dbReference>
<dbReference type="Pfam" id="PF14076">
    <property type="entry name" value="DUF4258"/>
    <property type="match status" value="1"/>
</dbReference>